<keyword evidence="2" id="KW-0732">Signal</keyword>
<organism evidence="3">
    <name type="scientific">Phaffia rhodozyma</name>
    <name type="common">Yeast</name>
    <name type="synonym">Xanthophyllomyces dendrorhous</name>
    <dbReference type="NCBI Taxonomy" id="264483"/>
    <lineage>
        <taxon>Eukaryota</taxon>
        <taxon>Fungi</taxon>
        <taxon>Dikarya</taxon>
        <taxon>Basidiomycota</taxon>
        <taxon>Agaricomycotina</taxon>
        <taxon>Tremellomycetes</taxon>
        <taxon>Cystofilobasidiales</taxon>
        <taxon>Mrakiaceae</taxon>
        <taxon>Phaffia</taxon>
    </lineage>
</organism>
<proteinExistence type="predicted"/>
<feature type="signal peptide" evidence="2">
    <location>
        <begin position="1"/>
        <end position="18"/>
    </location>
</feature>
<feature type="compositionally biased region" description="Polar residues" evidence="1">
    <location>
        <begin position="136"/>
        <end position="147"/>
    </location>
</feature>
<feature type="chain" id="PRO_5002521983" description="Extracellular membrane protein, CFEM domain" evidence="2">
    <location>
        <begin position="19"/>
        <end position="231"/>
    </location>
</feature>
<accession>A0A0F7SLZ3</accession>
<protein>
    <recommendedName>
        <fullName evidence="4">Extracellular membrane protein, CFEM domain</fullName>
    </recommendedName>
</protein>
<sequence>MLLSVSAALSILPAIALALPSSSYNYPDERALASRGLVKRQTSIPEVCTYICQDIEYALSSCGDNSTCLCNTRVLNSFLNCSECTLLNTQQSNINVSILSYQYSIDAYRQSCSMTTPTPIILPNVTVTRPAANLTFPTSAPSNQTGNSTSHSSSVSSSHSSSVSSSSSSSALPSSSSMSSTSSSSASISPTVSSAAASSSTSAISGANILQTGWVTGVVIGLAGLALSASL</sequence>
<evidence type="ECO:0008006" key="4">
    <source>
        <dbReference type="Google" id="ProtNLM"/>
    </source>
</evidence>
<evidence type="ECO:0000256" key="2">
    <source>
        <dbReference type="SAM" id="SignalP"/>
    </source>
</evidence>
<feature type="region of interest" description="Disordered" evidence="1">
    <location>
        <begin position="136"/>
        <end position="186"/>
    </location>
</feature>
<dbReference type="AlphaFoldDB" id="A0A0F7SLZ3"/>
<evidence type="ECO:0000313" key="3">
    <source>
        <dbReference type="EMBL" id="CED83092.1"/>
    </source>
</evidence>
<evidence type="ECO:0000256" key="1">
    <source>
        <dbReference type="SAM" id="MobiDB-lite"/>
    </source>
</evidence>
<dbReference type="EMBL" id="LN483142">
    <property type="protein sequence ID" value="CED83092.1"/>
    <property type="molecule type" value="Genomic_DNA"/>
</dbReference>
<feature type="compositionally biased region" description="Low complexity" evidence="1">
    <location>
        <begin position="148"/>
        <end position="186"/>
    </location>
</feature>
<reference evidence="3" key="1">
    <citation type="submission" date="2014-08" db="EMBL/GenBank/DDBJ databases">
        <authorList>
            <person name="Sharma Rahul"/>
            <person name="Thines Marco"/>
        </authorList>
    </citation>
    <scope>NUCLEOTIDE SEQUENCE</scope>
</reference>
<name>A0A0F7SLZ3_PHARH</name>